<keyword evidence="1" id="KW-0853">WD repeat</keyword>
<keyword evidence="5" id="KW-1185">Reference proteome</keyword>
<proteinExistence type="predicted"/>
<feature type="region of interest" description="Disordered" evidence="3">
    <location>
        <begin position="164"/>
        <end position="190"/>
    </location>
</feature>
<dbReference type="InterPro" id="IPR051362">
    <property type="entry name" value="WD_repeat_creC_regulators"/>
</dbReference>
<protein>
    <submittedName>
        <fullName evidence="4">Uncharacterized protein</fullName>
    </submittedName>
</protein>
<dbReference type="EMBL" id="BDGI01000018">
    <property type="protein sequence ID" value="GAV27075.1"/>
    <property type="molecule type" value="Genomic_DNA"/>
</dbReference>
<keyword evidence="2" id="KW-0677">Repeat</keyword>
<comment type="caution">
    <text evidence="4">The sequence shown here is derived from an EMBL/GenBank/DDBJ whole genome shotgun (WGS) entry which is preliminary data.</text>
</comment>
<evidence type="ECO:0000256" key="1">
    <source>
        <dbReference type="ARBA" id="ARBA00022574"/>
    </source>
</evidence>
<dbReference type="AlphaFoldDB" id="A0A1Q2YC15"/>
<evidence type="ECO:0000256" key="2">
    <source>
        <dbReference type="ARBA" id="ARBA00022737"/>
    </source>
</evidence>
<evidence type="ECO:0000256" key="3">
    <source>
        <dbReference type="SAM" id="MobiDB-lite"/>
    </source>
</evidence>
<dbReference type="GO" id="GO:0005634">
    <property type="term" value="C:nucleus"/>
    <property type="evidence" value="ECO:0007669"/>
    <property type="project" value="TreeGrafter"/>
</dbReference>
<dbReference type="GO" id="GO:0045013">
    <property type="term" value="P:carbon catabolite repression of transcription"/>
    <property type="evidence" value="ECO:0007669"/>
    <property type="project" value="TreeGrafter"/>
</dbReference>
<dbReference type="Gene3D" id="2.130.10.10">
    <property type="entry name" value="YVTN repeat-like/Quinoprotein amine dehydrogenase"/>
    <property type="match status" value="1"/>
</dbReference>
<gene>
    <name evidence="4" type="ORF">PMKS-000536</name>
</gene>
<dbReference type="OrthoDB" id="3367at2759"/>
<evidence type="ECO:0000313" key="5">
    <source>
        <dbReference type="Proteomes" id="UP000186136"/>
    </source>
</evidence>
<name>A0A1Q2YC15_9ASCO</name>
<dbReference type="GO" id="GO:0032153">
    <property type="term" value="C:cell division site"/>
    <property type="evidence" value="ECO:0007669"/>
    <property type="project" value="TreeGrafter"/>
</dbReference>
<evidence type="ECO:0000313" key="4">
    <source>
        <dbReference type="EMBL" id="GAV27075.1"/>
    </source>
</evidence>
<accession>A0A1Q2YC15</accession>
<sequence>MYIPPDLSRYNQKPVIYSQFLASSIYPVQITDPNTVFCVDKEEFRFTYLNSVYEPDVALRIARTPLSPSDPFTYAALSKFTEYYLRKFHSSTGAQSSNQIDKPPLTVPKELIAAQSDGKTEILLVGSLLNPLVSDSYKPVHLTPGCISDIVNFAKDTASHEAPNTLSNKLFGKSRNTNTKGNAALNNKQPRTNLNRNSSAFIERIATCDNYIKKMNNAESLLISVHGRVLNIIALDQNPREIEIDSPCLRLILSNGIITCFTSFQYTTASGEKNLDIIFGFATGDILWLNPLRMKYSRWNKNGKIKNGLITTLQWSKCGKFAIAGFADGEVLIFNRNLEDPETAYQSTVQSKERHMRTFRSLKTQHNQSANPVAHYKFTKKPITHVAVHPIFHNIVALTSDDGFLRIFDLLTETITDIIPSYYAGMLVAQFTPDGKYIVVGGEDDIVSIFEFQFLSLFSSPSESGLLKLVTRLQGAKSWIKGIVIGFNGLNSSLSYTIGTASDDGYIRFYEFQPRTLRKGKKHAHVASASYISTPKFQMQRAFSNSSVEPSLDSRKKKLANRSSNTLVSMNNTNNHLSLLEIINQGSSSTSLQQLQPQSSVHLKLGENNMVSSSAQSENRKLELMKQNALFRNKATPAVSILLRDSRFVAPHIHTVSGMNAVPNVLPVSEKNVNLGRLSGLHIGNDFIWAFVATGDLIRWKKHDSYSNAF</sequence>
<dbReference type="InterPro" id="IPR036322">
    <property type="entry name" value="WD40_repeat_dom_sf"/>
</dbReference>
<dbReference type="Proteomes" id="UP000186136">
    <property type="component" value="Unassembled WGS sequence"/>
</dbReference>
<dbReference type="SUPFAM" id="SSF50978">
    <property type="entry name" value="WD40 repeat-like"/>
    <property type="match status" value="1"/>
</dbReference>
<organism evidence="4 5">
    <name type="scientific">Pichia membranifaciens</name>
    <dbReference type="NCBI Taxonomy" id="4926"/>
    <lineage>
        <taxon>Eukaryota</taxon>
        <taxon>Fungi</taxon>
        <taxon>Dikarya</taxon>
        <taxon>Ascomycota</taxon>
        <taxon>Saccharomycotina</taxon>
        <taxon>Pichiomycetes</taxon>
        <taxon>Pichiales</taxon>
        <taxon>Pichiaceae</taxon>
        <taxon>Pichia</taxon>
    </lineage>
</organism>
<reference evidence="4 5" key="1">
    <citation type="submission" date="2016-08" db="EMBL/GenBank/DDBJ databases">
        <title>Whole genome shotgun sequence of Pichia membranifaciens KS47-1.</title>
        <authorList>
            <person name="Konishi M."/>
            <person name="Ishida M."/>
            <person name="Arakawa T."/>
            <person name="Kato Y."/>
            <person name="Horiuchi J."/>
        </authorList>
    </citation>
    <scope>NUCLEOTIDE SEQUENCE [LARGE SCALE GENOMIC DNA]</scope>
    <source>
        <strain evidence="4 5">KS47-1</strain>
    </source>
</reference>
<dbReference type="PANTHER" id="PTHR14107">
    <property type="entry name" value="WD REPEAT PROTEIN"/>
    <property type="match status" value="1"/>
</dbReference>
<dbReference type="PANTHER" id="PTHR14107:SF16">
    <property type="entry name" value="AT02583P"/>
    <property type="match status" value="1"/>
</dbReference>
<dbReference type="InterPro" id="IPR001680">
    <property type="entry name" value="WD40_rpt"/>
</dbReference>
<dbReference type="InterPro" id="IPR015943">
    <property type="entry name" value="WD40/YVTN_repeat-like_dom_sf"/>
</dbReference>
<dbReference type="GO" id="GO:0051286">
    <property type="term" value="C:cell tip"/>
    <property type="evidence" value="ECO:0007669"/>
    <property type="project" value="TreeGrafter"/>
</dbReference>
<dbReference type="SMART" id="SM00320">
    <property type="entry name" value="WD40"/>
    <property type="match status" value="4"/>
</dbReference>